<dbReference type="Gene3D" id="3.30.360.10">
    <property type="entry name" value="Dihydrodipicolinate Reductase, domain 2"/>
    <property type="match status" value="1"/>
</dbReference>
<dbReference type="InterPro" id="IPR000683">
    <property type="entry name" value="Gfo/Idh/MocA-like_OxRdtase_N"/>
</dbReference>
<dbReference type="Pfam" id="PF01408">
    <property type="entry name" value="GFO_IDH_MocA"/>
    <property type="match status" value="1"/>
</dbReference>
<dbReference type="AlphaFoldDB" id="A0A1I4E6H3"/>
<evidence type="ECO:0000313" key="4">
    <source>
        <dbReference type="Proteomes" id="UP000199473"/>
    </source>
</evidence>
<name>A0A1I4E6H3_9PROT</name>
<accession>A0A1I4E6H3</accession>
<dbReference type="PANTHER" id="PTHR43377:SF1">
    <property type="entry name" value="BILIVERDIN REDUCTASE A"/>
    <property type="match status" value="1"/>
</dbReference>
<dbReference type="Gene3D" id="3.40.50.720">
    <property type="entry name" value="NAD(P)-binding Rossmann-like Domain"/>
    <property type="match status" value="1"/>
</dbReference>
<dbReference type="SUPFAM" id="SSF51735">
    <property type="entry name" value="NAD(P)-binding Rossmann-fold domains"/>
    <property type="match status" value="1"/>
</dbReference>
<proteinExistence type="predicted"/>
<feature type="domain" description="Gfo/Idh/MocA-like oxidoreductase N-terminal" evidence="1">
    <location>
        <begin position="6"/>
        <end position="124"/>
    </location>
</feature>
<evidence type="ECO:0000259" key="2">
    <source>
        <dbReference type="Pfam" id="PF22725"/>
    </source>
</evidence>
<evidence type="ECO:0000313" key="3">
    <source>
        <dbReference type="EMBL" id="SFL00769.1"/>
    </source>
</evidence>
<dbReference type="PANTHER" id="PTHR43377">
    <property type="entry name" value="BILIVERDIN REDUCTASE A"/>
    <property type="match status" value="1"/>
</dbReference>
<keyword evidence="4" id="KW-1185">Reference proteome</keyword>
<dbReference type="InterPro" id="IPR036291">
    <property type="entry name" value="NAD(P)-bd_dom_sf"/>
</dbReference>
<dbReference type="STRING" id="1123062.SAMN02745775_11441"/>
<evidence type="ECO:0000259" key="1">
    <source>
        <dbReference type="Pfam" id="PF01408"/>
    </source>
</evidence>
<dbReference type="SUPFAM" id="SSF55347">
    <property type="entry name" value="Glyceraldehyde-3-phosphate dehydrogenase-like, C-terminal domain"/>
    <property type="match status" value="1"/>
</dbReference>
<dbReference type="Proteomes" id="UP000199473">
    <property type="component" value="Unassembled WGS sequence"/>
</dbReference>
<dbReference type="Pfam" id="PF22725">
    <property type="entry name" value="GFO_IDH_MocA_C3"/>
    <property type="match status" value="1"/>
</dbReference>
<dbReference type="RefSeq" id="WP_245762263.1">
    <property type="nucleotide sequence ID" value="NZ_FOSQ01000014.1"/>
</dbReference>
<protein>
    <submittedName>
        <fullName evidence="3">4,5-dihydroxyphthalate dehydrogenase</fullName>
    </submittedName>
</protein>
<feature type="domain" description="GFO/IDH/MocA-like oxidoreductase" evidence="2">
    <location>
        <begin position="133"/>
        <end position="248"/>
    </location>
</feature>
<dbReference type="GO" id="GO:0000166">
    <property type="term" value="F:nucleotide binding"/>
    <property type="evidence" value="ECO:0007669"/>
    <property type="project" value="InterPro"/>
</dbReference>
<gene>
    <name evidence="3" type="ORF">SAMN02745775_11441</name>
</gene>
<dbReference type="EMBL" id="FOSQ01000014">
    <property type="protein sequence ID" value="SFL00769.1"/>
    <property type="molecule type" value="Genomic_DNA"/>
</dbReference>
<organism evidence="3 4">
    <name type="scientific">Falsiroseomonas stagni DSM 19981</name>
    <dbReference type="NCBI Taxonomy" id="1123062"/>
    <lineage>
        <taxon>Bacteria</taxon>
        <taxon>Pseudomonadati</taxon>
        <taxon>Pseudomonadota</taxon>
        <taxon>Alphaproteobacteria</taxon>
        <taxon>Acetobacterales</taxon>
        <taxon>Roseomonadaceae</taxon>
        <taxon>Falsiroseomonas</taxon>
    </lineage>
</organism>
<dbReference type="InterPro" id="IPR051450">
    <property type="entry name" value="Gfo/Idh/MocA_Oxidoreductases"/>
</dbReference>
<sequence>MTRRLRLGVVGLSRAFTLMLPTLAGHRRVELVACADPRPEARARFTRDFPGSRAHADIAALCRDGAVEAIYVATPHQYHAADVIAASAAGKHCLVEKPMAITLDDCAAMIEAADRAGVQLVIGHSHSQDGPVLAARRLVASGTHGRVRLITALTYTDFLYRPRRPEELDTARGGGVVFSQGAHQLDVVRLLGGGLLRSIRAQCFGWDAGRPTEGAYAAFLQFADGATATLTYSGHGRYDSDELMGWVGELGQARDPDAYGTARRALAGITDEEAAKARRAYGPDTPPLAPPAAPAFHNQFGFLLASCERADLRLTPEGVMVHTDDRRWLEPAPLPEVPRGEVLDEFCAAVLDGIPPLHSGAWGMATLEACLAVLESARSGRDVTLSHQIAVPG</sequence>
<dbReference type="InterPro" id="IPR055170">
    <property type="entry name" value="GFO_IDH_MocA-like_dom"/>
</dbReference>
<reference evidence="3 4" key="1">
    <citation type="submission" date="2016-10" db="EMBL/GenBank/DDBJ databases">
        <authorList>
            <person name="de Groot N.N."/>
        </authorList>
    </citation>
    <scope>NUCLEOTIDE SEQUENCE [LARGE SCALE GENOMIC DNA]</scope>
    <source>
        <strain evidence="3 4">DSM 19981</strain>
    </source>
</reference>